<dbReference type="PROSITE" id="PS52019">
    <property type="entry name" value="PKS_MFAS_DH"/>
    <property type="match status" value="1"/>
</dbReference>
<keyword evidence="2" id="KW-0596">Phosphopantetheine</keyword>
<dbReference type="PROSITE" id="PS50075">
    <property type="entry name" value="CARRIER"/>
    <property type="match status" value="2"/>
</dbReference>
<evidence type="ECO:0000256" key="8">
    <source>
        <dbReference type="PROSITE-ProRule" id="PRU01363"/>
    </source>
</evidence>
<keyword evidence="5" id="KW-0045">Antibiotic biosynthesis</keyword>
<dbReference type="SMART" id="SM00823">
    <property type="entry name" value="PKS_PP"/>
    <property type="match status" value="2"/>
</dbReference>
<dbReference type="SUPFAM" id="SSF51735">
    <property type="entry name" value="NAD(P)-binding Rossmann-fold domains"/>
    <property type="match status" value="4"/>
</dbReference>
<dbReference type="InterPro" id="IPR020841">
    <property type="entry name" value="PKS_Beta-ketoAc_synthase_dom"/>
</dbReference>
<dbReference type="SMART" id="SM00827">
    <property type="entry name" value="PKS_AT"/>
    <property type="match status" value="1"/>
</dbReference>
<dbReference type="SUPFAM" id="SSF55048">
    <property type="entry name" value="Probable ACP-binding domain of malonyl-CoA ACP transacylase"/>
    <property type="match status" value="1"/>
</dbReference>
<evidence type="ECO:0000256" key="2">
    <source>
        <dbReference type="ARBA" id="ARBA00022450"/>
    </source>
</evidence>
<dbReference type="InterPro" id="IPR013968">
    <property type="entry name" value="PKS_KR"/>
</dbReference>
<feature type="domain" description="Carrier" evidence="9">
    <location>
        <begin position="633"/>
        <end position="708"/>
    </location>
</feature>
<dbReference type="InterPro" id="IPR020807">
    <property type="entry name" value="PKS_DH"/>
</dbReference>
<name>A0ABS4N7V0_9ACTN</name>
<sequence>MAATVGLDGPRLRVCDGRFEVPRLARANTPESSPLTIPDSRGWLLEQSRSGTLQDLALVLTDTAERPLQPGEVRVDVRAAGLNFRDVLIALGTYPGEAVIGAEAAGVVLEVGPEVHDLAPGDRVFGLLSGGIGAVAIADRRLLAVMPDGWSFTTAASVPVVFATAYYGLVDLAGLSASESVLIHAAAGGVGMAATQIARHLGAQIYATASTGKQHILYEAGLDGTRIADSRTTGFREAFLNTTEGQGVDVVLNSLSGDFVDASLDLLPRGGRFVEIGKTDIRDPHRVATDRPGTIYQAFDLLDAGPDRLREIITEILSLFAQGLLQPLPVQTWDIRQARDAFSWMSRARHVGKIVLTIPKQPDPDGTVLITGGSGVLAGILARHLVAERGARHLLLLSRTTPDETLINELGELGARVDIAACDVSDRAGLARVLDGVSPEHPLTAVIHTAGALDDDAVESLTAQRLDTVLRPKADGAWHLHELTRDADLASFIMYSSAAAVLGDRGQGNYAAANAFLDALAEQRRAEGLPALALAWGLWEDTSGLTAKLTGTDHDRIRRGGMRTITAEHGMKLFDTASRHGEPLLVPAVMDPIREGEVPALLRSLHRPVARRVASADGGVEWLVGLAPEERAKALLKLVCDSAATVLGHADARSIPATGAFKDLGVDSLTAVELRNSLTKATGLRLPATMVFDYPTPAALAARLGELFVGETRVPVRGPVSVVGQDEPLAIVGMACRLPGGVSSPEDLWRLVESGTDAVSGFPTDRGWDVESLFDPDPGAAGKSYCVEGGFLDAAANFDASFFGISPREALAMDPQQRQLLEVSWEAFERAGIEPGSVRGSDTGVFIGAFPVGYGAGFDREGYGATSGPSVLSGRVSYFFGLEGPAITMDTACSSSLVALHLAAQALRNGECSLALAGGVTVMATPEVFTEFARQRGLASDGRCKAFADSADGAGFSEGAGLLLVERLSDARRNGHQVLAVVRGSAVNQDGASNGLTAPNGPSQQRVIQAALSNAGLTTAEVDVVEAHGTGTTLGDPIEAQALLATYGQDRERPLLLGSLKSNIGHTQAASGVSGVIKMVMALQHGLVPRTLHVDEPSRHVDWTEGAVELVTESQPWPDTGRTRRAGVSSFGVSGTNAHVILESAPAAQPAEEAQPVVPPVVASDVLPLVVSAKTQSALAEVEGRLRAYLAVSPGVDMPAVASTLAVTRSVFEHRAVLLGDDTTIGTAVSDPRVVFVFPGQGWQWLGMGSALRDSSVVFAERMAECAAALSEFVDWDLFTVLDDPAVVDRVDVVQPASWAVMVSLAAVWQAAGVRPDAVIGHSQGEIAAACVAGAVSLRDAARIVTLRSQVIARGLAGRGAMASVALPAHEIELVDGAWIAARNGPASTVIAGGPEAVDRVLAVHEAQGVRVRRITVDYASHTPHVELIRDELLHITAGVGSQAPVVPWLSTVDGTWVEGPLDVEYWYRNLREPVGFDAAVGELQAQGDTVFVEVSASPVLIQAMDDDAVTVATLRRDDGGAVRMLTSLAQAYTHGVTIDWSAVLGNVPARVLDLPTYAFQHQRYWAEAGRSADVSGAGLDAVRHPLLGAVVALPGSDGVVLTGRVSLSTHAWLADHAVWGSVLLPGTGFVELVVRAADEIGCDVVDELVIEAPLLLPQSGGVQLSVSVAEVDESGHRAVTVFSRADNADTWTRHVTATVSTSDSTAALPEFASWPPAQAQPVDVTDFYDRLMAEGYEYGPAFQGLQTAWRDEDTVYAEVVLAEEQAQDAAPYAVHPALLDAALHACTLNTPDAERSVGLPFSWNHVQVHATGSATLRVAVTPTVDGWSVRVADDIGRPVATVGSLVTRAVTADALGSAADDLLALTWTEIPVPQETGLTAGRFEDLASGGDVPVPEVVVFTARPDSSENPPDPLTQTRTLTAQVLQTVQEWLGGERFSDSTLVVRTGTGVAAAGVSGLMRSVQSEHPDRFVLVESDDDSLTPDELAATVGLDEPRLRVSGGRFEVPRLTRTHAAGPEFEGVWDPDPDGTVLITGGSGVLAGIVARHLVAERGVRHLLLLSRSAPDDALISELGELGAQVATAACDVSDRAGLAQVLAGVSPEHPLTAVIHTAGVVDDGVVESLTAQRLETVLRPKADGAWHLHELTRDADLAAFVMYSSAAGVLGSAGQGNYAAANAFVDALAEQRRAEGLPALALAWGLWEDTSGLTAKLTDTDRDRIRRGGLRAISAEHGMRLFDTASRHDEPVLVAAAMEPVRDAEVPALLRSLHRPIARRAASTGDSSAQWLAALAPEERAKALLRMVCESAATVLGHADVGSIPVTAAFKDLGIDSLTAVELRNGLAKATGLRLPATLVFDYPTPVVVAARLDELFAPAEPEPHLHEQELRRALAGVSIAKFREAGVLDTLLRLASMEGLADPKPDSESDDEAFADEMDADALIKHVLEGER</sequence>
<protein>
    <submittedName>
        <fullName evidence="12">Acyl transferase domain-containing protein/D-arabinose 1-dehydrogenase-like Zn-dependent alcohol dehydrogenase/acyl carrier protein</fullName>
    </submittedName>
</protein>
<dbReference type="Pfam" id="PF16197">
    <property type="entry name" value="KAsynt_C_assoc"/>
    <property type="match status" value="1"/>
</dbReference>
<dbReference type="EMBL" id="JAGGLR010000037">
    <property type="protein sequence ID" value="MBP2068111.1"/>
    <property type="molecule type" value="Genomic_DNA"/>
</dbReference>
<evidence type="ECO:0000256" key="7">
    <source>
        <dbReference type="ARBA" id="ARBA00023315"/>
    </source>
</evidence>
<feature type="region of interest" description="N-terminal hotdog fold" evidence="8">
    <location>
        <begin position="1585"/>
        <end position="1707"/>
    </location>
</feature>
<dbReference type="CDD" id="cd05195">
    <property type="entry name" value="enoyl_red"/>
    <property type="match status" value="1"/>
</dbReference>
<keyword evidence="4" id="KW-0808">Transferase</keyword>
<dbReference type="InterPro" id="IPR009081">
    <property type="entry name" value="PP-bd_ACP"/>
</dbReference>
<dbReference type="SMART" id="SM00826">
    <property type="entry name" value="PKS_DH"/>
    <property type="match status" value="1"/>
</dbReference>
<dbReference type="PROSITE" id="PS00012">
    <property type="entry name" value="PHOSPHOPANTETHEINE"/>
    <property type="match status" value="2"/>
</dbReference>
<evidence type="ECO:0000256" key="4">
    <source>
        <dbReference type="ARBA" id="ARBA00022679"/>
    </source>
</evidence>
<dbReference type="InterPro" id="IPR057326">
    <property type="entry name" value="KR_dom"/>
</dbReference>
<dbReference type="InterPro" id="IPR020843">
    <property type="entry name" value="ER"/>
</dbReference>
<dbReference type="InterPro" id="IPR049900">
    <property type="entry name" value="PKS_mFAS_DH"/>
</dbReference>
<evidence type="ECO:0000259" key="10">
    <source>
        <dbReference type="PROSITE" id="PS52004"/>
    </source>
</evidence>
<dbReference type="PROSITE" id="PS52004">
    <property type="entry name" value="KS3_2"/>
    <property type="match status" value="1"/>
</dbReference>
<feature type="domain" description="PKS/mFAS DH" evidence="11">
    <location>
        <begin position="1585"/>
        <end position="1857"/>
    </location>
</feature>
<dbReference type="SMART" id="SM01294">
    <property type="entry name" value="PKS_PP_betabranch"/>
    <property type="match status" value="2"/>
</dbReference>
<dbReference type="InterPro" id="IPR001227">
    <property type="entry name" value="Ac_transferase_dom_sf"/>
</dbReference>
<dbReference type="InterPro" id="IPR011032">
    <property type="entry name" value="GroES-like_sf"/>
</dbReference>
<dbReference type="Pfam" id="PF21089">
    <property type="entry name" value="PKS_DH_N"/>
    <property type="match status" value="1"/>
</dbReference>
<evidence type="ECO:0000256" key="3">
    <source>
        <dbReference type="ARBA" id="ARBA00022553"/>
    </source>
</evidence>
<feature type="domain" description="Carrier" evidence="9">
    <location>
        <begin position="2294"/>
        <end position="2372"/>
    </location>
</feature>
<dbReference type="InterPro" id="IPR016036">
    <property type="entry name" value="Malonyl_transacylase_ACP-bd"/>
</dbReference>
<dbReference type="SUPFAM" id="SSF52151">
    <property type="entry name" value="FabD/lysophospholipase-like"/>
    <property type="match status" value="1"/>
</dbReference>
<evidence type="ECO:0000256" key="6">
    <source>
        <dbReference type="ARBA" id="ARBA00023268"/>
    </source>
</evidence>
<dbReference type="InterPro" id="IPR016035">
    <property type="entry name" value="Acyl_Trfase/lysoPLipase"/>
</dbReference>
<organism evidence="12 13">
    <name type="scientific">Streptomyces iranensis</name>
    <dbReference type="NCBI Taxonomy" id="576784"/>
    <lineage>
        <taxon>Bacteria</taxon>
        <taxon>Bacillati</taxon>
        <taxon>Actinomycetota</taxon>
        <taxon>Actinomycetes</taxon>
        <taxon>Kitasatosporales</taxon>
        <taxon>Streptomycetaceae</taxon>
        <taxon>Streptomyces</taxon>
        <taxon>Streptomyces violaceusniger group</taxon>
    </lineage>
</organism>
<dbReference type="PROSITE" id="PS01162">
    <property type="entry name" value="QOR_ZETA_CRYSTAL"/>
    <property type="match status" value="1"/>
</dbReference>
<dbReference type="InterPro" id="IPR018201">
    <property type="entry name" value="Ketoacyl_synth_AS"/>
</dbReference>
<dbReference type="InterPro" id="IPR036291">
    <property type="entry name" value="NAD(P)-bd_dom_sf"/>
</dbReference>
<dbReference type="InterPro" id="IPR014031">
    <property type="entry name" value="Ketoacyl_synth_C"/>
</dbReference>
<dbReference type="PROSITE" id="PS00606">
    <property type="entry name" value="KS3_1"/>
    <property type="match status" value="1"/>
</dbReference>
<dbReference type="InterPro" id="IPR014043">
    <property type="entry name" value="Acyl_transferase_dom"/>
</dbReference>
<dbReference type="Proteomes" id="UP000756710">
    <property type="component" value="Unassembled WGS sequence"/>
</dbReference>
<dbReference type="Gene3D" id="3.40.366.10">
    <property type="entry name" value="Malonyl-Coenzyme A Acyl Carrier Protein, domain 2"/>
    <property type="match status" value="1"/>
</dbReference>
<dbReference type="SMART" id="SM00822">
    <property type="entry name" value="PKS_KR"/>
    <property type="match status" value="2"/>
</dbReference>
<dbReference type="PANTHER" id="PTHR43775:SF51">
    <property type="entry name" value="INACTIVE PHENOLPHTHIOCEROL SYNTHESIS POLYKETIDE SYNTHASE TYPE I PKS1-RELATED"/>
    <property type="match status" value="1"/>
</dbReference>
<dbReference type="Pfam" id="PF13602">
    <property type="entry name" value="ADH_zinc_N_2"/>
    <property type="match status" value="1"/>
</dbReference>
<feature type="active site" description="Proton donor; for dehydratase activity" evidence="8">
    <location>
        <position position="1781"/>
    </location>
</feature>
<dbReference type="InterPro" id="IPR006162">
    <property type="entry name" value="Ppantetheine_attach_site"/>
</dbReference>
<dbReference type="SUPFAM" id="SSF53901">
    <property type="entry name" value="Thiolase-like"/>
    <property type="match status" value="1"/>
</dbReference>
<dbReference type="InterPro" id="IPR013154">
    <property type="entry name" value="ADH-like_N"/>
</dbReference>
<evidence type="ECO:0000259" key="9">
    <source>
        <dbReference type="PROSITE" id="PS50075"/>
    </source>
</evidence>
<keyword evidence="3" id="KW-0597">Phosphoprotein</keyword>
<keyword evidence="13" id="KW-1185">Reference proteome</keyword>
<dbReference type="SUPFAM" id="SSF47336">
    <property type="entry name" value="ACP-like"/>
    <property type="match status" value="2"/>
</dbReference>
<dbReference type="InterPro" id="IPR002364">
    <property type="entry name" value="Quin_OxRdtase/zeta-crystal_CS"/>
</dbReference>
<reference evidence="12 13" key="1">
    <citation type="submission" date="2021-03" db="EMBL/GenBank/DDBJ databases">
        <title>Genomic Encyclopedia of Type Strains, Phase IV (KMG-IV): sequencing the most valuable type-strain genomes for metagenomic binning, comparative biology and taxonomic classification.</title>
        <authorList>
            <person name="Goeker M."/>
        </authorList>
    </citation>
    <scope>NUCLEOTIDE SEQUENCE [LARGE SCALE GENOMIC DNA]</scope>
    <source>
        <strain evidence="12 13">DSM 41954</strain>
    </source>
</reference>
<feature type="active site" description="Proton acceptor; for dehydratase activity" evidence="8">
    <location>
        <position position="1617"/>
    </location>
</feature>
<evidence type="ECO:0000313" key="13">
    <source>
        <dbReference type="Proteomes" id="UP000756710"/>
    </source>
</evidence>
<dbReference type="Pfam" id="PF02801">
    <property type="entry name" value="Ketoacyl-synt_C"/>
    <property type="match status" value="1"/>
</dbReference>
<dbReference type="InterPro" id="IPR032821">
    <property type="entry name" value="PKS_assoc"/>
</dbReference>
<evidence type="ECO:0000313" key="12">
    <source>
        <dbReference type="EMBL" id="MBP2068111.1"/>
    </source>
</evidence>
<dbReference type="Pfam" id="PF14765">
    <property type="entry name" value="PS-DH"/>
    <property type="match status" value="1"/>
</dbReference>
<dbReference type="CDD" id="cd00833">
    <property type="entry name" value="PKS"/>
    <property type="match status" value="1"/>
</dbReference>
<evidence type="ECO:0000256" key="1">
    <source>
        <dbReference type="ARBA" id="ARBA00004792"/>
    </source>
</evidence>
<dbReference type="SUPFAM" id="SSF50129">
    <property type="entry name" value="GroES-like"/>
    <property type="match status" value="1"/>
</dbReference>
<keyword evidence="6" id="KW-0511">Multifunctional enzyme</keyword>
<gene>
    <name evidence="12" type="ORF">J2Z30_009180</name>
</gene>
<dbReference type="Gene3D" id="3.40.50.720">
    <property type="entry name" value="NAD(P)-binding Rossmann-like Domain"/>
    <property type="match status" value="2"/>
</dbReference>
<comment type="pathway">
    <text evidence="1">Antibiotic biosynthesis.</text>
</comment>
<comment type="caution">
    <text evidence="12">The sequence shown here is derived from an EMBL/GenBank/DDBJ whole genome shotgun (WGS) entry which is preliminary data.</text>
</comment>
<dbReference type="CDD" id="cd08956">
    <property type="entry name" value="KR_3_FAS_SDR_x"/>
    <property type="match status" value="2"/>
</dbReference>
<keyword evidence="7" id="KW-0012">Acyltransferase</keyword>
<dbReference type="InterPro" id="IPR036736">
    <property type="entry name" value="ACP-like_sf"/>
</dbReference>
<dbReference type="InterPro" id="IPR042104">
    <property type="entry name" value="PKS_dehydratase_sf"/>
</dbReference>
<proteinExistence type="predicted"/>
<dbReference type="Pfam" id="PF08240">
    <property type="entry name" value="ADH_N"/>
    <property type="match status" value="1"/>
</dbReference>
<dbReference type="Pfam" id="PF00550">
    <property type="entry name" value="PP-binding"/>
    <property type="match status" value="2"/>
</dbReference>
<feature type="domain" description="Ketosynthase family 3 (KS3)" evidence="10">
    <location>
        <begin position="726"/>
        <end position="1144"/>
    </location>
</feature>
<dbReference type="Gene3D" id="3.30.70.3290">
    <property type="match status" value="1"/>
</dbReference>
<dbReference type="InterPro" id="IPR014030">
    <property type="entry name" value="Ketoacyl_synth_N"/>
</dbReference>
<dbReference type="InterPro" id="IPR049552">
    <property type="entry name" value="PKS_DH_N"/>
</dbReference>
<dbReference type="Pfam" id="PF00109">
    <property type="entry name" value="ketoacyl-synt"/>
    <property type="match status" value="1"/>
</dbReference>
<dbReference type="Gene3D" id="1.10.1200.10">
    <property type="entry name" value="ACP-like"/>
    <property type="match status" value="2"/>
</dbReference>
<dbReference type="PANTHER" id="PTHR43775">
    <property type="entry name" value="FATTY ACID SYNTHASE"/>
    <property type="match status" value="1"/>
</dbReference>
<feature type="region of interest" description="C-terminal hotdog fold" evidence="8">
    <location>
        <begin position="1720"/>
        <end position="1857"/>
    </location>
</feature>
<evidence type="ECO:0000256" key="5">
    <source>
        <dbReference type="ARBA" id="ARBA00023194"/>
    </source>
</evidence>
<dbReference type="Gene3D" id="3.40.47.10">
    <property type="match status" value="1"/>
</dbReference>
<dbReference type="InterPro" id="IPR049551">
    <property type="entry name" value="PKS_DH_C"/>
</dbReference>
<dbReference type="InterPro" id="IPR020806">
    <property type="entry name" value="PKS_PP-bd"/>
</dbReference>
<dbReference type="Pfam" id="PF08659">
    <property type="entry name" value="KR"/>
    <property type="match status" value="2"/>
</dbReference>
<dbReference type="SMART" id="SM00829">
    <property type="entry name" value="PKS_ER"/>
    <property type="match status" value="1"/>
</dbReference>
<dbReference type="Gene3D" id="3.90.180.10">
    <property type="entry name" value="Medium-chain alcohol dehydrogenases, catalytic domain"/>
    <property type="match status" value="1"/>
</dbReference>
<accession>A0ABS4N7V0</accession>
<dbReference type="InterPro" id="IPR050091">
    <property type="entry name" value="PKS_NRPS_Biosynth_Enz"/>
</dbReference>
<dbReference type="Gene3D" id="3.10.129.110">
    <property type="entry name" value="Polyketide synthase dehydratase"/>
    <property type="match status" value="1"/>
</dbReference>
<dbReference type="InterPro" id="IPR016039">
    <property type="entry name" value="Thiolase-like"/>
</dbReference>
<dbReference type="Pfam" id="PF00698">
    <property type="entry name" value="Acyl_transf_1"/>
    <property type="match status" value="1"/>
</dbReference>
<dbReference type="SMART" id="SM00825">
    <property type="entry name" value="PKS_KS"/>
    <property type="match status" value="1"/>
</dbReference>
<evidence type="ECO:0000259" key="11">
    <source>
        <dbReference type="PROSITE" id="PS52019"/>
    </source>
</evidence>